<organism evidence="1 2">
    <name type="scientific">Aliterella atlantica CENA595</name>
    <dbReference type="NCBI Taxonomy" id="1618023"/>
    <lineage>
        <taxon>Bacteria</taxon>
        <taxon>Bacillati</taxon>
        <taxon>Cyanobacteriota</taxon>
        <taxon>Cyanophyceae</taxon>
        <taxon>Chroococcidiopsidales</taxon>
        <taxon>Aliterellaceae</taxon>
        <taxon>Aliterella</taxon>
    </lineage>
</organism>
<keyword evidence="2" id="KW-1185">Reference proteome</keyword>
<evidence type="ECO:0000313" key="2">
    <source>
        <dbReference type="Proteomes" id="UP000032452"/>
    </source>
</evidence>
<accession>A0A0D8ZN59</accession>
<comment type="caution">
    <text evidence="1">The sequence shown here is derived from an EMBL/GenBank/DDBJ whole genome shotgun (WGS) entry which is preliminary data.</text>
</comment>
<dbReference type="OrthoDB" id="9869743at2"/>
<evidence type="ECO:0000313" key="1">
    <source>
        <dbReference type="EMBL" id="KJH70238.1"/>
    </source>
</evidence>
<dbReference type="Proteomes" id="UP000032452">
    <property type="component" value="Unassembled WGS sequence"/>
</dbReference>
<gene>
    <name evidence="1" type="ORF">UH38_18985</name>
</gene>
<reference evidence="1 2" key="1">
    <citation type="submission" date="2015-02" db="EMBL/GenBank/DDBJ databases">
        <title>Draft genome of a novel marine cyanobacterium (Chroococcales) isolated from South Atlantic Ocean.</title>
        <authorList>
            <person name="Rigonato J."/>
            <person name="Alvarenga D.O."/>
            <person name="Branco L.H."/>
            <person name="Varani A.M."/>
            <person name="Brandini F.P."/>
            <person name="Fiore M.F."/>
        </authorList>
    </citation>
    <scope>NUCLEOTIDE SEQUENCE [LARGE SCALE GENOMIC DNA]</scope>
    <source>
        <strain evidence="1 2">CENA595</strain>
    </source>
</reference>
<dbReference type="RefSeq" id="WP_045056260.1">
    <property type="nucleotide sequence ID" value="NZ_CAWMDP010000018.1"/>
</dbReference>
<sequence>MILNNNLIFTLDEILLLVENLPTEEKTELIQRLLSKPSALDVNYLQGSMVGLVSTMGRDEISDLLRAIANRIAADGDVLRK</sequence>
<dbReference type="AlphaFoldDB" id="A0A0D8ZN59"/>
<dbReference type="EMBL" id="JYON01000025">
    <property type="protein sequence ID" value="KJH70238.1"/>
    <property type="molecule type" value="Genomic_DNA"/>
</dbReference>
<protein>
    <submittedName>
        <fullName evidence="1">Uncharacterized protein</fullName>
    </submittedName>
</protein>
<name>A0A0D8ZN59_9CYAN</name>
<proteinExistence type="predicted"/>